<sequence length="112" mass="12150">MLGCSVALFICFLLVVTTATLSAGHRTAGVRSPGPMVGYGRTVGAQKVKKGGSYVAASYDAPLLFANKKWSGLDWLLRGQMKRALEKETEGDTSLTATIHDNYMNSLFRTIY</sequence>
<proteinExistence type="predicted"/>
<reference evidence="3" key="1">
    <citation type="submission" date="2022-11" db="UniProtKB">
        <authorList>
            <consortium name="WormBaseParasite"/>
        </authorList>
    </citation>
    <scope>IDENTIFICATION</scope>
</reference>
<evidence type="ECO:0000313" key="2">
    <source>
        <dbReference type="Proteomes" id="UP000887566"/>
    </source>
</evidence>
<keyword evidence="2" id="KW-1185">Reference proteome</keyword>
<accession>A0A914V4M2</accession>
<keyword evidence="1" id="KW-0732">Signal</keyword>
<feature type="chain" id="PRO_5036813346" evidence="1">
    <location>
        <begin position="20"/>
        <end position="112"/>
    </location>
</feature>
<organism evidence="2 3">
    <name type="scientific">Plectus sambesii</name>
    <dbReference type="NCBI Taxonomy" id="2011161"/>
    <lineage>
        <taxon>Eukaryota</taxon>
        <taxon>Metazoa</taxon>
        <taxon>Ecdysozoa</taxon>
        <taxon>Nematoda</taxon>
        <taxon>Chromadorea</taxon>
        <taxon>Plectida</taxon>
        <taxon>Plectina</taxon>
        <taxon>Plectoidea</taxon>
        <taxon>Plectidae</taxon>
        <taxon>Plectus</taxon>
    </lineage>
</organism>
<protein>
    <submittedName>
        <fullName evidence="3">Uncharacterized protein</fullName>
    </submittedName>
</protein>
<dbReference type="WBParaSite" id="PSAMB.scaffold1541size30323.g13769.t1">
    <property type="protein sequence ID" value="PSAMB.scaffold1541size30323.g13769.t1"/>
    <property type="gene ID" value="PSAMB.scaffold1541size30323.g13769"/>
</dbReference>
<feature type="signal peptide" evidence="1">
    <location>
        <begin position="1"/>
        <end position="19"/>
    </location>
</feature>
<dbReference type="Proteomes" id="UP000887566">
    <property type="component" value="Unplaced"/>
</dbReference>
<evidence type="ECO:0000313" key="3">
    <source>
        <dbReference type="WBParaSite" id="PSAMB.scaffold1541size30323.g13769.t1"/>
    </source>
</evidence>
<name>A0A914V4M2_9BILA</name>
<evidence type="ECO:0000256" key="1">
    <source>
        <dbReference type="SAM" id="SignalP"/>
    </source>
</evidence>
<dbReference type="AlphaFoldDB" id="A0A914V4M2"/>